<gene>
    <name evidence="2" type="ORF">A3C93_01180</name>
</gene>
<dbReference type="EMBL" id="MHLO01000033">
    <property type="protein sequence ID" value="OGZ11511.1"/>
    <property type="molecule type" value="Genomic_DNA"/>
</dbReference>
<feature type="region of interest" description="Disordered" evidence="1">
    <location>
        <begin position="52"/>
        <end position="74"/>
    </location>
</feature>
<comment type="caution">
    <text evidence="2">The sequence shown here is derived from an EMBL/GenBank/DDBJ whole genome shotgun (WGS) entry which is preliminary data.</text>
</comment>
<name>A0A1G2DEX8_9BACT</name>
<dbReference type="STRING" id="1798664.A3C93_01180"/>
<accession>A0A1G2DEX8</accession>
<sequence>MANENAEVRGKLLDQLIEGKEEFCVICLKTLGFLKSLHVYAKERFENGASYSDQGGGQTCGDCNRSIERKEAAR</sequence>
<evidence type="ECO:0000313" key="3">
    <source>
        <dbReference type="Proteomes" id="UP000178636"/>
    </source>
</evidence>
<organism evidence="2 3">
    <name type="scientific">Candidatus Lloydbacteria bacterium RIFCSPHIGHO2_02_FULL_54_17</name>
    <dbReference type="NCBI Taxonomy" id="1798664"/>
    <lineage>
        <taxon>Bacteria</taxon>
        <taxon>Candidatus Lloydiibacteriota</taxon>
    </lineage>
</organism>
<dbReference type="Proteomes" id="UP000178636">
    <property type="component" value="Unassembled WGS sequence"/>
</dbReference>
<evidence type="ECO:0000256" key="1">
    <source>
        <dbReference type="SAM" id="MobiDB-lite"/>
    </source>
</evidence>
<protein>
    <submittedName>
        <fullName evidence="2">Uncharacterized protein</fullName>
    </submittedName>
</protein>
<reference evidence="2 3" key="1">
    <citation type="journal article" date="2016" name="Nat. Commun.">
        <title>Thousands of microbial genomes shed light on interconnected biogeochemical processes in an aquifer system.</title>
        <authorList>
            <person name="Anantharaman K."/>
            <person name="Brown C.T."/>
            <person name="Hug L.A."/>
            <person name="Sharon I."/>
            <person name="Castelle C.J."/>
            <person name="Probst A.J."/>
            <person name="Thomas B.C."/>
            <person name="Singh A."/>
            <person name="Wilkins M.J."/>
            <person name="Karaoz U."/>
            <person name="Brodie E.L."/>
            <person name="Williams K.H."/>
            <person name="Hubbard S.S."/>
            <person name="Banfield J.F."/>
        </authorList>
    </citation>
    <scope>NUCLEOTIDE SEQUENCE [LARGE SCALE GENOMIC DNA]</scope>
</reference>
<dbReference type="AlphaFoldDB" id="A0A1G2DEX8"/>
<feature type="compositionally biased region" description="Basic and acidic residues" evidence="1">
    <location>
        <begin position="65"/>
        <end position="74"/>
    </location>
</feature>
<evidence type="ECO:0000313" key="2">
    <source>
        <dbReference type="EMBL" id="OGZ11511.1"/>
    </source>
</evidence>
<proteinExistence type="predicted"/>